<reference evidence="1 2" key="1">
    <citation type="journal article" date="2018" name="Int. J. Syst. Evol. Microbiol.">
        <title>Epidermidibacterium keratini gen. nov., sp. nov., a member of the family Sporichthyaceae, isolated from keratin epidermis.</title>
        <authorList>
            <person name="Lee D.G."/>
            <person name="Trujillo M.E."/>
            <person name="Kang S."/>
            <person name="Nam J.J."/>
            <person name="Kim Y.J."/>
        </authorList>
    </citation>
    <scope>NUCLEOTIDE SEQUENCE [LARGE SCALE GENOMIC DNA]</scope>
    <source>
        <strain evidence="1 2">EPI-7</strain>
    </source>
</reference>
<accession>A0A7L4YQ23</accession>
<dbReference type="InterPro" id="IPR006439">
    <property type="entry name" value="HAD-SF_hydro_IA"/>
</dbReference>
<keyword evidence="2" id="KW-1185">Reference proteome</keyword>
<dbReference type="PANTHER" id="PTHR43434:SF16">
    <property type="entry name" value="BLL8046 PROTEIN"/>
    <property type="match status" value="1"/>
</dbReference>
<dbReference type="KEGG" id="eke:EK0264_14490"/>
<dbReference type="InterPro" id="IPR036412">
    <property type="entry name" value="HAD-like_sf"/>
</dbReference>
<dbReference type="Gene3D" id="1.10.150.240">
    <property type="entry name" value="Putative phosphatase, domain 2"/>
    <property type="match status" value="1"/>
</dbReference>
<dbReference type="AlphaFoldDB" id="A0A7L4YQ23"/>
<name>A0A7L4YQ23_9ACTN</name>
<evidence type="ECO:0000313" key="1">
    <source>
        <dbReference type="EMBL" id="QHC01375.1"/>
    </source>
</evidence>
<dbReference type="OrthoDB" id="9793014at2"/>
<dbReference type="InterPro" id="IPR023198">
    <property type="entry name" value="PGP-like_dom2"/>
</dbReference>
<dbReference type="SFLD" id="SFLDG01129">
    <property type="entry name" value="C1.5:_HAD__Beta-PGM__Phosphata"/>
    <property type="match status" value="1"/>
</dbReference>
<keyword evidence="1" id="KW-0378">Hydrolase</keyword>
<dbReference type="InParanoid" id="A0A7L4YQ23"/>
<dbReference type="GO" id="GO:0005829">
    <property type="term" value="C:cytosol"/>
    <property type="evidence" value="ECO:0007669"/>
    <property type="project" value="TreeGrafter"/>
</dbReference>
<dbReference type="InterPro" id="IPR023214">
    <property type="entry name" value="HAD_sf"/>
</dbReference>
<evidence type="ECO:0000313" key="2">
    <source>
        <dbReference type="Proteomes" id="UP000463857"/>
    </source>
</evidence>
<dbReference type="PANTHER" id="PTHR43434">
    <property type="entry name" value="PHOSPHOGLYCOLATE PHOSPHATASE"/>
    <property type="match status" value="1"/>
</dbReference>
<gene>
    <name evidence="1" type="ORF">EK0264_14490</name>
</gene>
<dbReference type="NCBIfam" id="TIGR01549">
    <property type="entry name" value="HAD-SF-IA-v1"/>
    <property type="match status" value="1"/>
</dbReference>
<dbReference type="Pfam" id="PF00702">
    <property type="entry name" value="Hydrolase"/>
    <property type="match status" value="1"/>
</dbReference>
<dbReference type="Gene3D" id="3.40.50.1000">
    <property type="entry name" value="HAD superfamily/HAD-like"/>
    <property type="match status" value="1"/>
</dbReference>
<dbReference type="Proteomes" id="UP000463857">
    <property type="component" value="Chromosome"/>
</dbReference>
<protein>
    <submittedName>
        <fullName evidence="1">HAD-IA family hydrolase</fullName>
    </submittedName>
</protein>
<dbReference type="GO" id="GO:0008967">
    <property type="term" value="F:phosphoglycolate phosphatase activity"/>
    <property type="evidence" value="ECO:0007669"/>
    <property type="project" value="TreeGrafter"/>
</dbReference>
<dbReference type="SUPFAM" id="SSF56784">
    <property type="entry name" value="HAD-like"/>
    <property type="match status" value="1"/>
</dbReference>
<dbReference type="InterPro" id="IPR050155">
    <property type="entry name" value="HAD-like_hydrolase_sf"/>
</dbReference>
<dbReference type="SFLD" id="SFLDS00003">
    <property type="entry name" value="Haloacid_Dehalogenase"/>
    <property type="match status" value="1"/>
</dbReference>
<sequence>MTSLTRALFWHAPTTQRVPRRHLHRYPTRCYLISTLLPDKEDQLVAPLAIDTAILDVDGTLIDSNYHHALAWSRAFDRFDYRVPLWRIHRTIGMGGDKLVTAVAGEDAESRDGDALRDAWTEEYDAIISEVAAFDGATELMAALRDRGITVVLASSGIPQHTENALKLLDDGEHLDASTTSEDAEESKPDPELLDKALEKAGGFNAIVIGDSVWDMKAAKQREIPAVALLCGGFGRDELLEAGAAVVLDDPRALLKDLGPVLGDLG</sequence>
<proteinExistence type="predicted"/>
<organism evidence="1 2">
    <name type="scientific">Epidermidibacterium keratini</name>
    <dbReference type="NCBI Taxonomy" id="1891644"/>
    <lineage>
        <taxon>Bacteria</taxon>
        <taxon>Bacillati</taxon>
        <taxon>Actinomycetota</taxon>
        <taxon>Actinomycetes</taxon>
        <taxon>Sporichthyales</taxon>
        <taxon>Sporichthyaceae</taxon>
        <taxon>Epidermidibacterium</taxon>
    </lineage>
</organism>
<dbReference type="GO" id="GO:0006281">
    <property type="term" value="P:DNA repair"/>
    <property type="evidence" value="ECO:0007669"/>
    <property type="project" value="TreeGrafter"/>
</dbReference>
<dbReference type="EMBL" id="CP047156">
    <property type="protein sequence ID" value="QHC01375.1"/>
    <property type="molecule type" value="Genomic_DNA"/>
</dbReference>